<dbReference type="Gene3D" id="3.90.1530.10">
    <property type="entry name" value="Conserved hypothetical protein from pyrococcus furiosus pfu- 392566-001, ParB domain"/>
    <property type="match status" value="1"/>
</dbReference>
<feature type="domain" description="ParB-like N-terminal" evidence="1">
    <location>
        <begin position="16"/>
        <end position="108"/>
    </location>
</feature>
<dbReference type="InterPro" id="IPR036086">
    <property type="entry name" value="ParB/Sulfiredoxin_sf"/>
</dbReference>
<dbReference type="OrthoDB" id="4545778at2"/>
<gene>
    <name evidence="2" type="ORF">SAMN05421508_11372</name>
</gene>
<dbReference type="InterPro" id="IPR003115">
    <property type="entry name" value="ParB_N"/>
</dbReference>
<dbReference type="RefSeq" id="WP_097281300.1">
    <property type="nucleotide sequence ID" value="NZ_OCNJ01000013.1"/>
</dbReference>
<evidence type="ECO:0000313" key="3">
    <source>
        <dbReference type="Proteomes" id="UP000219621"/>
    </source>
</evidence>
<name>A0A286GYS3_9PROT</name>
<sequence length="271" mass="29906">MTDTPSTTYGTPPRFAWLPTDTLVVDERYQRSITKDGWKRIRKMAAAFAWQKFGVLLVSEGDRIGDHAVFDGQHRLETARLLKLPEVPCIIVDAPDLAAQAVAFKGVNKDRIGVTRVNIFWADHAAGVPQAVAIKELCDACGVVISRVGTGRQKPGHTVALAAIEACMALDEESLRQGLRALVTAQGEAENAFRSATIKALTRLHAMNPGKVEQERLVRILADLDLDDEIDEARIAAKSFRGKTEIALQMRLTRAYNKNLGADRRLEEPRL</sequence>
<reference evidence="2 3" key="1">
    <citation type="submission" date="2017-09" db="EMBL/GenBank/DDBJ databases">
        <authorList>
            <person name="Ehlers B."/>
            <person name="Leendertz F.H."/>
        </authorList>
    </citation>
    <scope>NUCLEOTIDE SEQUENCE [LARGE SCALE GENOMIC DNA]</scope>
    <source>
        <strain evidence="2 3">USBA 140</strain>
    </source>
</reference>
<protein>
    <submittedName>
        <fullName evidence="2">ParB-like nuclease domain-containing protein</fullName>
    </submittedName>
</protein>
<dbReference type="SMART" id="SM00470">
    <property type="entry name" value="ParB"/>
    <property type="match status" value="1"/>
</dbReference>
<dbReference type="SUPFAM" id="SSF110849">
    <property type="entry name" value="ParB/Sulfiredoxin"/>
    <property type="match status" value="1"/>
</dbReference>
<keyword evidence="3" id="KW-1185">Reference proteome</keyword>
<dbReference type="Proteomes" id="UP000219621">
    <property type="component" value="Unassembled WGS sequence"/>
</dbReference>
<evidence type="ECO:0000259" key="1">
    <source>
        <dbReference type="SMART" id="SM00470"/>
    </source>
</evidence>
<proteinExistence type="predicted"/>
<dbReference type="EMBL" id="OCNJ01000013">
    <property type="protein sequence ID" value="SOE00631.1"/>
    <property type="molecule type" value="Genomic_DNA"/>
</dbReference>
<accession>A0A286GYS3</accession>
<evidence type="ECO:0000313" key="2">
    <source>
        <dbReference type="EMBL" id="SOE00631.1"/>
    </source>
</evidence>
<dbReference type="AlphaFoldDB" id="A0A286GYS3"/>
<organism evidence="2 3">
    <name type="scientific">Caenispirillum bisanense</name>
    <dbReference type="NCBI Taxonomy" id="414052"/>
    <lineage>
        <taxon>Bacteria</taxon>
        <taxon>Pseudomonadati</taxon>
        <taxon>Pseudomonadota</taxon>
        <taxon>Alphaproteobacteria</taxon>
        <taxon>Rhodospirillales</taxon>
        <taxon>Novispirillaceae</taxon>
        <taxon>Caenispirillum</taxon>
    </lineage>
</organism>